<dbReference type="AlphaFoldDB" id="A0A5P0ZJ22"/>
<organism evidence="2 3">
    <name type="scientific">Companilactobacillus mishanensis</name>
    <dbReference type="NCBI Taxonomy" id="2486008"/>
    <lineage>
        <taxon>Bacteria</taxon>
        <taxon>Bacillati</taxon>
        <taxon>Bacillota</taxon>
        <taxon>Bacilli</taxon>
        <taxon>Lactobacillales</taxon>
        <taxon>Lactobacillaceae</taxon>
        <taxon>Companilactobacillus</taxon>
    </lineage>
</organism>
<accession>A0A5P0ZJ22</accession>
<proteinExistence type="predicted"/>
<gene>
    <name evidence="2" type="ORF">FHL02_08275</name>
</gene>
<sequence length="247" mass="28522">MSQREKVLNEYKRYADLCTDIQNNLAEESSKIETIRKLNFQIASKNQDAGFLNAKLIKVRNRLVKHRIQLAIISYLILFLVIFAWIVLIDNDNTETFSILLTILVPLIVSVLELLIFDKEVTVPFIKISEDEKTNEYRELEMETIIGRKDLNKLISRYQAFESNALISGFITPSDQIIGPTVETMGEFKYPFISAELRSTHDYLKKRQAENIYEASMLYSQRINFKSSSEPDPQILVNVAKAANYAR</sequence>
<dbReference type="OrthoDB" id="2296804at2"/>
<dbReference type="RefSeq" id="WP_153383549.1">
    <property type="nucleotide sequence ID" value="NZ_VDFM01000010.1"/>
</dbReference>
<protein>
    <submittedName>
        <fullName evidence="2">Uncharacterized protein</fullName>
    </submittedName>
</protein>
<dbReference type="Proteomes" id="UP000380386">
    <property type="component" value="Unassembled WGS sequence"/>
</dbReference>
<reference evidence="2 3" key="1">
    <citation type="journal article" date="2019" name="Syst. Appl. Microbiol.">
        <title>Polyphasic characterization of two novel Lactobacillus spp. isolated from blown salami packages: Description of Lactobacillus halodurans sp. nov. and Lactobacillus salsicarnum sp. nov.</title>
        <authorList>
            <person name="Schuster J.A."/>
            <person name="Klingl A."/>
            <person name="Vogel R.F."/>
            <person name="Ehrmann M.A."/>
        </authorList>
    </citation>
    <scope>NUCLEOTIDE SEQUENCE [LARGE SCALE GENOMIC DNA]</scope>
    <source>
        <strain evidence="2 3">TMW 1.2118</strain>
    </source>
</reference>
<keyword evidence="1" id="KW-0812">Transmembrane</keyword>
<feature type="transmembrane region" description="Helical" evidence="1">
    <location>
        <begin position="68"/>
        <end position="87"/>
    </location>
</feature>
<name>A0A5P0ZJ22_9LACO</name>
<comment type="caution">
    <text evidence="2">The sequence shown here is derived from an EMBL/GenBank/DDBJ whole genome shotgun (WGS) entry which is preliminary data.</text>
</comment>
<keyword evidence="1" id="KW-0472">Membrane</keyword>
<keyword evidence="1" id="KW-1133">Transmembrane helix</keyword>
<dbReference type="EMBL" id="VDFM01000010">
    <property type="protein sequence ID" value="MQS53015.1"/>
    <property type="molecule type" value="Genomic_DNA"/>
</dbReference>
<feature type="transmembrane region" description="Helical" evidence="1">
    <location>
        <begin position="99"/>
        <end position="117"/>
    </location>
</feature>
<evidence type="ECO:0000313" key="3">
    <source>
        <dbReference type="Proteomes" id="UP000380386"/>
    </source>
</evidence>
<evidence type="ECO:0000256" key="1">
    <source>
        <dbReference type="SAM" id="Phobius"/>
    </source>
</evidence>
<evidence type="ECO:0000313" key="2">
    <source>
        <dbReference type="EMBL" id="MQS53015.1"/>
    </source>
</evidence>